<sequence length="213" mass="25428">MEDIMCIKDLLLERITEVVNDFRTENIEYQLTYNQYLFVCQITRYIFHKRKIKIVSECVRARFELENIQCQLKVASETKRFGAITTFNICKDSERLLKEFEVTRQQNRSSRQDIKEMIKSILNRKEIIDKNTFNQICRFVKRSLTVDIADYTPIYCKKHSTKALSELLDYLLRYMKTLQENCEQVDSLVFTVELRARELSKSTSDLKNKPIHN</sequence>
<accession>A0ABP9Z303</accession>
<evidence type="ECO:0000313" key="1">
    <source>
        <dbReference type="EMBL" id="GAA5813491.1"/>
    </source>
</evidence>
<comment type="caution">
    <text evidence="1">The sequence shown here is derived from an EMBL/GenBank/DDBJ whole genome shotgun (WGS) entry which is preliminary data.</text>
</comment>
<name>A0ABP9Z303_9FUNG</name>
<proteinExistence type="predicted"/>
<evidence type="ECO:0000313" key="2">
    <source>
        <dbReference type="Proteomes" id="UP001473302"/>
    </source>
</evidence>
<dbReference type="EMBL" id="BAABUK010000017">
    <property type="protein sequence ID" value="GAA5813491.1"/>
    <property type="molecule type" value="Genomic_DNA"/>
</dbReference>
<reference evidence="1 2" key="1">
    <citation type="submission" date="2024-04" db="EMBL/GenBank/DDBJ databases">
        <title>genome sequences of Mucor flavus KT1a and Helicostylum pulchrum KT1b strains isolated from the surface of a dry-aged beef.</title>
        <authorList>
            <person name="Toyotome T."/>
            <person name="Hosono M."/>
            <person name="Torimaru M."/>
            <person name="Fukuda K."/>
            <person name="Mikami N."/>
        </authorList>
    </citation>
    <scope>NUCLEOTIDE SEQUENCE [LARGE SCALE GENOMIC DNA]</scope>
    <source>
        <strain evidence="1 2">KT1a</strain>
    </source>
</reference>
<gene>
    <name evidence="1" type="ORF">MFLAVUS_006969</name>
</gene>
<keyword evidence="2" id="KW-1185">Reference proteome</keyword>
<protein>
    <submittedName>
        <fullName evidence="1">Uncharacterized protein</fullName>
    </submittedName>
</protein>
<organism evidence="1 2">
    <name type="scientific">Mucor flavus</name>
    <dbReference type="NCBI Taxonomy" id="439312"/>
    <lineage>
        <taxon>Eukaryota</taxon>
        <taxon>Fungi</taxon>
        <taxon>Fungi incertae sedis</taxon>
        <taxon>Mucoromycota</taxon>
        <taxon>Mucoromycotina</taxon>
        <taxon>Mucoromycetes</taxon>
        <taxon>Mucorales</taxon>
        <taxon>Mucorineae</taxon>
        <taxon>Mucoraceae</taxon>
        <taxon>Mucor</taxon>
    </lineage>
</organism>
<dbReference type="Proteomes" id="UP001473302">
    <property type="component" value="Unassembled WGS sequence"/>
</dbReference>